<sequence length="832" mass="93646">MNKTSIFPKYIEKRFTSRAKNVLACAHSLSSYSRVPEIHPLHIFYGLCQEPGSLSKNLLKQHNITIEKVAKAMRLSEKRMKELKKLRPSEKNKDKKTTKNSKNPYSADLIFDIQTRSLLKKAVTIAAEQRQPYVGTEHLLFALINHIYPYNSEKPLSKNARPNNDPYTRILLKILTLKKISDIKKHLDTIFSQSMPLPNFPYLPKDKNGNTPSEVLDEINKMSDKEMPLGSMPGAKDHFIEEDIDFESLREDHEHHHNHDNSRKKFAATKQQKKVRKPTALSLFCENITAAAERGALDPVIGREKEISRIIHILSRRTKNNPLLIGEPGVGKTAIVQGLAQKVASGEVPENLANKDVLSLNLNALVAGTMFRGDFEARIQEVLSQASNNNVILFIDEIHTVVGAGGVPGSLDAANILKPALSGGKIQCIGATTLEEYKKYIEKERALERRFQPVTIKEESEEESVRTLSMLKKHYEEHHKITIEDEAVKAAVELSSRYMKDRFLPDKALDILDEAASGLRSKVFENEHTKKVRRLEKTKKLFALKKEAAIIREAYKDALVFKYQEESTQKEISELKKRFYSSRVKPVLTRAHIEEAITEVTGIPVAKSKDDAASVNTLEQFLKAEIIGQDKAISEIVATLKRNKAGLNDPRRPVGSFLLIGPQGVGKTALARALALGQSQNLIRLDMSEHAEPYSMSRLIGAPPGYVGYDEGGELTEKIKRNPYSVVIFDEIEKAHPQIHNILLSILDEGTLQDATGREVSFKNATIILTSNTNLDNFSDTKQSIGFKSEGFSEVNRNQQKYQEYIKNVMKREVINRVDKIVPLNSLGKKDI</sequence>
<dbReference type="FunFam" id="3.40.50.300:FF:000010">
    <property type="entry name" value="Chaperone clpB 1, putative"/>
    <property type="match status" value="1"/>
</dbReference>
<dbReference type="Gene3D" id="1.10.1780.10">
    <property type="entry name" value="Clp, N-terminal domain"/>
    <property type="match status" value="1"/>
</dbReference>
<dbReference type="Pfam" id="PF02861">
    <property type="entry name" value="Clp_N"/>
    <property type="match status" value="1"/>
</dbReference>
<dbReference type="InterPro" id="IPR003959">
    <property type="entry name" value="ATPase_AAA_core"/>
</dbReference>
<dbReference type="GO" id="GO:0005737">
    <property type="term" value="C:cytoplasm"/>
    <property type="evidence" value="ECO:0007669"/>
    <property type="project" value="TreeGrafter"/>
</dbReference>
<evidence type="ECO:0000256" key="3">
    <source>
        <dbReference type="ARBA" id="ARBA00022840"/>
    </source>
</evidence>
<dbReference type="SUPFAM" id="SSF81923">
    <property type="entry name" value="Double Clp-N motif"/>
    <property type="match status" value="1"/>
</dbReference>
<dbReference type="Proteomes" id="UP000177953">
    <property type="component" value="Unassembled WGS sequence"/>
</dbReference>
<feature type="domain" description="Clp R" evidence="7">
    <location>
        <begin position="11"/>
        <end position="180"/>
    </location>
</feature>
<dbReference type="CDD" id="cd19499">
    <property type="entry name" value="RecA-like_ClpB_Hsp104-like"/>
    <property type="match status" value="1"/>
</dbReference>
<dbReference type="InterPro" id="IPR050130">
    <property type="entry name" value="ClpA_ClpB"/>
</dbReference>
<dbReference type="InterPro" id="IPR018368">
    <property type="entry name" value="ClpA/B_CS1"/>
</dbReference>
<dbReference type="Gene3D" id="3.40.50.300">
    <property type="entry name" value="P-loop containing nucleotide triphosphate hydrolases"/>
    <property type="match status" value="2"/>
</dbReference>
<evidence type="ECO:0000256" key="4">
    <source>
        <dbReference type="ARBA" id="ARBA00023186"/>
    </source>
</evidence>
<evidence type="ECO:0000256" key="1">
    <source>
        <dbReference type="ARBA" id="ARBA00022737"/>
    </source>
</evidence>
<dbReference type="GO" id="GO:0034605">
    <property type="term" value="P:cellular response to heat"/>
    <property type="evidence" value="ECO:0007669"/>
    <property type="project" value="TreeGrafter"/>
</dbReference>
<dbReference type="InterPro" id="IPR036628">
    <property type="entry name" value="Clp_N_dom_sf"/>
</dbReference>
<dbReference type="Gene3D" id="4.10.860.10">
    <property type="entry name" value="UVR domain"/>
    <property type="match status" value="1"/>
</dbReference>
<accession>A0A1F6ME48</accession>
<evidence type="ECO:0000313" key="8">
    <source>
        <dbReference type="EMBL" id="OGH69830.1"/>
    </source>
</evidence>
<dbReference type="InterPro" id="IPR003593">
    <property type="entry name" value="AAA+_ATPase"/>
</dbReference>
<evidence type="ECO:0000313" key="9">
    <source>
        <dbReference type="Proteomes" id="UP000177953"/>
    </source>
</evidence>
<dbReference type="Gene3D" id="1.10.8.60">
    <property type="match status" value="1"/>
</dbReference>
<evidence type="ECO:0000256" key="2">
    <source>
        <dbReference type="ARBA" id="ARBA00022741"/>
    </source>
</evidence>
<feature type="compositionally biased region" description="Basic and acidic residues" evidence="6">
    <location>
        <begin position="81"/>
        <end position="97"/>
    </location>
</feature>
<evidence type="ECO:0000256" key="6">
    <source>
        <dbReference type="SAM" id="MobiDB-lite"/>
    </source>
</evidence>
<gene>
    <name evidence="8" type="ORF">A2754_02195</name>
</gene>
<dbReference type="PROSITE" id="PS00870">
    <property type="entry name" value="CLPAB_1"/>
    <property type="match status" value="1"/>
</dbReference>
<dbReference type="CDD" id="cd00009">
    <property type="entry name" value="AAA"/>
    <property type="match status" value="1"/>
</dbReference>
<dbReference type="Pfam" id="PF00004">
    <property type="entry name" value="AAA"/>
    <property type="match status" value="1"/>
</dbReference>
<keyword evidence="3" id="KW-0067">ATP-binding</keyword>
<dbReference type="EMBL" id="MFPU01000021">
    <property type="protein sequence ID" value="OGH69830.1"/>
    <property type="molecule type" value="Genomic_DNA"/>
</dbReference>
<dbReference type="GO" id="GO:0005524">
    <property type="term" value="F:ATP binding"/>
    <property type="evidence" value="ECO:0007669"/>
    <property type="project" value="UniProtKB-KW"/>
</dbReference>
<feature type="compositionally biased region" description="Basic and acidic residues" evidence="6">
    <location>
        <begin position="252"/>
        <end position="263"/>
    </location>
</feature>
<evidence type="ECO:0000256" key="5">
    <source>
        <dbReference type="PROSITE-ProRule" id="PRU01251"/>
    </source>
</evidence>
<feature type="region of interest" description="Disordered" evidence="6">
    <location>
        <begin position="252"/>
        <end position="272"/>
    </location>
</feature>
<dbReference type="Pfam" id="PF17871">
    <property type="entry name" value="AAA_lid_9"/>
    <property type="match status" value="1"/>
</dbReference>
<keyword evidence="1 5" id="KW-0677">Repeat</keyword>
<evidence type="ECO:0000259" key="7">
    <source>
        <dbReference type="PROSITE" id="PS51903"/>
    </source>
</evidence>
<organism evidence="8 9">
    <name type="scientific">Candidatus Magasanikbacteria bacterium RIFCSPHIGHO2_01_FULL_47_8</name>
    <dbReference type="NCBI Taxonomy" id="1798673"/>
    <lineage>
        <taxon>Bacteria</taxon>
        <taxon>Candidatus Magasanikiibacteriota</taxon>
    </lineage>
</organism>
<dbReference type="SUPFAM" id="SSF52540">
    <property type="entry name" value="P-loop containing nucleoside triphosphate hydrolases"/>
    <property type="match status" value="2"/>
</dbReference>
<dbReference type="InterPro" id="IPR004176">
    <property type="entry name" value="Clp_R_N"/>
</dbReference>
<keyword evidence="2" id="KW-0547">Nucleotide-binding</keyword>
<dbReference type="InterPro" id="IPR027417">
    <property type="entry name" value="P-loop_NTPase"/>
</dbReference>
<feature type="region of interest" description="Disordered" evidence="6">
    <location>
        <begin position="81"/>
        <end position="103"/>
    </location>
</feature>
<dbReference type="InterPro" id="IPR041546">
    <property type="entry name" value="ClpA/ClpB_AAA_lid"/>
</dbReference>
<dbReference type="PROSITE" id="PS51903">
    <property type="entry name" value="CLP_R"/>
    <property type="match status" value="1"/>
</dbReference>
<dbReference type="PANTHER" id="PTHR11638:SF175">
    <property type="entry name" value="ATP-DEPENDENT CLP PROTEASE, ATP-BINDING SUBUNIT CLPC"/>
    <property type="match status" value="1"/>
</dbReference>
<dbReference type="GO" id="GO:0016887">
    <property type="term" value="F:ATP hydrolysis activity"/>
    <property type="evidence" value="ECO:0007669"/>
    <property type="project" value="InterPro"/>
</dbReference>
<dbReference type="PRINTS" id="PR00300">
    <property type="entry name" value="CLPPROTEASEA"/>
</dbReference>
<protein>
    <recommendedName>
        <fullName evidence="7">Clp R domain-containing protein</fullName>
    </recommendedName>
</protein>
<comment type="caution">
    <text evidence="8">The sequence shown here is derived from an EMBL/GenBank/DDBJ whole genome shotgun (WGS) entry which is preliminary data.</text>
</comment>
<dbReference type="Pfam" id="PF07724">
    <property type="entry name" value="AAA_2"/>
    <property type="match status" value="1"/>
</dbReference>
<feature type="non-terminal residue" evidence="8">
    <location>
        <position position="832"/>
    </location>
</feature>
<dbReference type="AlphaFoldDB" id="A0A1F6ME48"/>
<proteinExistence type="predicted"/>
<dbReference type="SMART" id="SM00382">
    <property type="entry name" value="AAA"/>
    <property type="match status" value="2"/>
</dbReference>
<dbReference type="PANTHER" id="PTHR11638">
    <property type="entry name" value="ATP-DEPENDENT CLP PROTEASE"/>
    <property type="match status" value="1"/>
</dbReference>
<reference evidence="8 9" key="1">
    <citation type="journal article" date="2016" name="Nat. Commun.">
        <title>Thousands of microbial genomes shed light on interconnected biogeochemical processes in an aquifer system.</title>
        <authorList>
            <person name="Anantharaman K."/>
            <person name="Brown C.T."/>
            <person name="Hug L.A."/>
            <person name="Sharon I."/>
            <person name="Castelle C.J."/>
            <person name="Probst A.J."/>
            <person name="Thomas B.C."/>
            <person name="Singh A."/>
            <person name="Wilkins M.J."/>
            <person name="Karaoz U."/>
            <person name="Brodie E.L."/>
            <person name="Williams K.H."/>
            <person name="Hubbard S.S."/>
            <person name="Banfield J.F."/>
        </authorList>
    </citation>
    <scope>NUCLEOTIDE SEQUENCE [LARGE SCALE GENOMIC DNA]</scope>
</reference>
<keyword evidence="4" id="KW-0143">Chaperone</keyword>
<name>A0A1F6ME48_9BACT</name>
<dbReference type="InterPro" id="IPR001270">
    <property type="entry name" value="ClpA/B"/>
</dbReference>